<protein>
    <submittedName>
        <fullName evidence="1">Uncharacterized protein</fullName>
    </submittedName>
</protein>
<organism evidence="1 2">
    <name type="scientific">Spirosoma sordidisoli</name>
    <dbReference type="NCBI Taxonomy" id="2502893"/>
    <lineage>
        <taxon>Bacteria</taxon>
        <taxon>Pseudomonadati</taxon>
        <taxon>Bacteroidota</taxon>
        <taxon>Cytophagia</taxon>
        <taxon>Cytophagales</taxon>
        <taxon>Cytophagaceae</taxon>
        <taxon>Spirosoma</taxon>
    </lineage>
</organism>
<keyword evidence="2" id="KW-1185">Reference proteome</keyword>
<dbReference type="Proteomes" id="UP000290407">
    <property type="component" value="Unassembled WGS sequence"/>
</dbReference>
<evidence type="ECO:0000313" key="2">
    <source>
        <dbReference type="Proteomes" id="UP000290407"/>
    </source>
</evidence>
<reference evidence="1 2" key="1">
    <citation type="submission" date="2019-01" db="EMBL/GenBank/DDBJ databases">
        <title>Spirosoma flava sp. nov., a propanil-degrading bacterium isolated from herbicide-contaminated soil.</title>
        <authorList>
            <person name="Zhang L."/>
            <person name="Jiang J.-D."/>
        </authorList>
    </citation>
    <scope>NUCLEOTIDE SEQUENCE [LARGE SCALE GENOMIC DNA]</scope>
    <source>
        <strain evidence="1 2">TY50</strain>
    </source>
</reference>
<dbReference type="AlphaFoldDB" id="A0A4Q2UN95"/>
<dbReference type="RefSeq" id="WP_129601450.1">
    <property type="nucleotide sequence ID" value="NZ_SBLB01000002.1"/>
</dbReference>
<evidence type="ECO:0000313" key="1">
    <source>
        <dbReference type="EMBL" id="RYC70292.1"/>
    </source>
</evidence>
<accession>A0A4Q2UN95</accession>
<sequence length="65" mass="7893">MKKKRTITIYNDLGEPYERMLEQGLQETPEERYRRFFVMQSRLWAIKGRPYNGKRTISVSKPAWI</sequence>
<dbReference type="EMBL" id="SBLB01000002">
    <property type="protein sequence ID" value="RYC70292.1"/>
    <property type="molecule type" value="Genomic_DNA"/>
</dbReference>
<name>A0A4Q2UN95_9BACT</name>
<comment type="caution">
    <text evidence="1">The sequence shown here is derived from an EMBL/GenBank/DDBJ whole genome shotgun (WGS) entry which is preliminary data.</text>
</comment>
<gene>
    <name evidence="1" type="ORF">EQG79_10545</name>
</gene>
<proteinExistence type="predicted"/>